<feature type="chain" id="PRO_5039616363" evidence="1">
    <location>
        <begin position="19"/>
        <end position="59"/>
    </location>
</feature>
<keyword evidence="1" id="KW-0732">Signal</keyword>
<sequence length="59" mass="5940">MGTLIGAAAAVIIGLATAAGGSYALTNSADPDAAPQVQAKIKEQFNPNSSPEHVIYGNR</sequence>
<dbReference type="RefSeq" id="WP_037348252.1">
    <property type="nucleotide sequence ID" value="NZ_CP008953.1"/>
</dbReference>
<dbReference type="HOGENOM" id="CLU_209519_0_0_11"/>
<accession>A0A075US55</accession>
<evidence type="ECO:0000313" key="3">
    <source>
        <dbReference type="Proteomes" id="UP000028492"/>
    </source>
</evidence>
<evidence type="ECO:0000256" key="1">
    <source>
        <dbReference type="SAM" id="SignalP"/>
    </source>
</evidence>
<protein>
    <submittedName>
        <fullName evidence="2">Putative secreted protein</fullName>
    </submittedName>
</protein>
<gene>
    <name evidence="2" type="ORF">AJAP_14625</name>
</gene>
<reference evidence="2 3" key="1">
    <citation type="journal article" date="2014" name="J. Biotechnol.">
        <title>Complete genome sequence of the actinobacterium Amycolatopsis japonica MG417-CF17(T) (=DSM 44213T) producing (S,S)-N,N'-ethylenediaminedisuccinic acid.</title>
        <authorList>
            <person name="Stegmann E."/>
            <person name="Albersmeier A."/>
            <person name="Spohn M."/>
            <person name="Gert H."/>
            <person name="Weber T."/>
            <person name="Wohlleben W."/>
            <person name="Kalinowski J."/>
            <person name="Ruckert C."/>
        </authorList>
    </citation>
    <scope>NUCLEOTIDE SEQUENCE [LARGE SCALE GENOMIC DNA]</scope>
    <source>
        <strain evidence="3">MG417-CF17 (DSM 44213)</strain>
    </source>
</reference>
<evidence type="ECO:0000313" key="2">
    <source>
        <dbReference type="EMBL" id="AIG75803.1"/>
    </source>
</evidence>
<name>A0A075US55_9PSEU</name>
<proteinExistence type="predicted"/>
<dbReference type="EMBL" id="CP008953">
    <property type="protein sequence ID" value="AIG75803.1"/>
    <property type="molecule type" value="Genomic_DNA"/>
</dbReference>
<dbReference type="AlphaFoldDB" id="A0A075US55"/>
<dbReference type="STRING" id="208439.AJAP_14625"/>
<dbReference type="KEGG" id="aja:AJAP_14625"/>
<keyword evidence="3" id="KW-1185">Reference proteome</keyword>
<organism evidence="2 3">
    <name type="scientific">Amycolatopsis japonica</name>
    <dbReference type="NCBI Taxonomy" id="208439"/>
    <lineage>
        <taxon>Bacteria</taxon>
        <taxon>Bacillati</taxon>
        <taxon>Actinomycetota</taxon>
        <taxon>Actinomycetes</taxon>
        <taxon>Pseudonocardiales</taxon>
        <taxon>Pseudonocardiaceae</taxon>
        <taxon>Amycolatopsis</taxon>
        <taxon>Amycolatopsis japonica group</taxon>
    </lineage>
</organism>
<dbReference type="Proteomes" id="UP000028492">
    <property type="component" value="Chromosome"/>
</dbReference>
<feature type="signal peptide" evidence="1">
    <location>
        <begin position="1"/>
        <end position="18"/>
    </location>
</feature>